<dbReference type="InterPro" id="IPR013783">
    <property type="entry name" value="Ig-like_fold"/>
</dbReference>
<organism evidence="1 2">
    <name type="scientific">Thermosulfuriphilus ammonigenes</name>
    <dbReference type="NCBI Taxonomy" id="1936021"/>
    <lineage>
        <taxon>Bacteria</taxon>
        <taxon>Pseudomonadati</taxon>
        <taxon>Thermodesulfobacteriota</taxon>
        <taxon>Thermodesulfobacteria</taxon>
        <taxon>Thermodesulfobacteriales</taxon>
        <taxon>Thermodesulfobacteriaceae</taxon>
        <taxon>Thermosulfuriphilus</taxon>
    </lineage>
</organism>
<gene>
    <name evidence="1" type="ORF">G4V39_05010</name>
</gene>
<dbReference type="PROSITE" id="PS50853">
    <property type="entry name" value="FN3"/>
    <property type="match status" value="2"/>
</dbReference>
<name>A0A6G7PVG2_9BACT</name>
<sequence>MRLRALGLWLILFSILAGCGRKTPPLPPEQVAPRQVTGLRYELRVSGVKLTWKVPRRTLAGTPVGHLKGFEILKTEKVIGQGLTRSFKIFVPVDRDLDKVSSFGYEDSNLRSGCRYVYRVRAVRGFRSVGPFSAPVSFSWHSPPGPPEGLRLEAWDRKIYLFWRPPQSFLDGTPVDLPLRYRLWRGPSPEALKPLAVLVDGTSFFDGSVENEIRFCYRVAAVIQFYGTWIEGAPTEVLCAIPHDLTPPSAPRALVAVPVPEGIWLRWREAPEPDVAGYRVYRARKGKKFVPIHQGLIARPEYIDRTLPGPGVYVYRVTAVDDSPRANESPPSAPVEVEYKSKER</sequence>
<evidence type="ECO:0000313" key="2">
    <source>
        <dbReference type="Proteomes" id="UP000502179"/>
    </source>
</evidence>
<protein>
    <submittedName>
        <fullName evidence="1">Fibronectin type III domain-containing protein</fullName>
    </submittedName>
</protein>
<dbReference type="AlphaFoldDB" id="A0A6G7PVG2"/>
<dbReference type="Gene3D" id="2.60.40.10">
    <property type="entry name" value="Immunoglobulins"/>
    <property type="match status" value="3"/>
</dbReference>
<dbReference type="RefSeq" id="WP_166031887.1">
    <property type="nucleotide sequence ID" value="NZ_CP048877.1"/>
</dbReference>
<reference evidence="1 2" key="1">
    <citation type="submission" date="2020-02" db="EMBL/GenBank/DDBJ databases">
        <title>Genome analysis of Thermosulfuriphilus ammonigenes ST65T, an anaerobic thermophilic chemolithoautotrophic bacterium isolated from a deep-sea hydrothermal vent.</title>
        <authorList>
            <person name="Slobodkina G."/>
            <person name="Allioux M."/>
            <person name="Merkel A."/>
            <person name="Alain K."/>
            <person name="Jebbar M."/>
            <person name="Slobodkin A."/>
        </authorList>
    </citation>
    <scope>NUCLEOTIDE SEQUENCE [LARGE SCALE GENOMIC DNA]</scope>
    <source>
        <strain evidence="1 2">ST65</strain>
    </source>
</reference>
<dbReference type="Proteomes" id="UP000502179">
    <property type="component" value="Chromosome"/>
</dbReference>
<dbReference type="EMBL" id="CP048877">
    <property type="protein sequence ID" value="QIJ71669.1"/>
    <property type="molecule type" value="Genomic_DNA"/>
</dbReference>
<dbReference type="InterPro" id="IPR036116">
    <property type="entry name" value="FN3_sf"/>
</dbReference>
<dbReference type="CDD" id="cd00063">
    <property type="entry name" value="FN3"/>
    <property type="match status" value="1"/>
</dbReference>
<dbReference type="PROSITE" id="PS51257">
    <property type="entry name" value="PROKAR_LIPOPROTEIN"/>
    <property type="match status" value="1"/>
</dbReference>
<evidence type="ECO:0000313" key="1">
    <source>
        <dbReference type="EMBL" id="QIJ71669.1"/>
    </source>
</evidence>
<dbReference type="SUPFAM" id="SSF49265">
    <property type="entry name" value="Fibronectin type III"/>
    <property type="match status" value="2"/>
</dbReference>
<keyword evidence="2" id="KW-1185">Reference proteome</keyword>
<proteinExistence type="predicted"/>
<accession>A0A6G7PVG2</accession>
<dbReference type="SMART" id="SM00060">
    <property type="entry name" value="FN3"/>
    <property type="match status" value="3"/>
</dbReference>
<dbReference type="KEGG" id="tav:G4V39_05010"/>
<dbReference type="InterPro" id="IPR003961">
    <property type="entry name" value="FN3_dom"/>
</dbReference>